<evidence type="ECO:0000256" key="1">
    <source>
        <dbReference type="SAM" id="MobiDB-lite"/>
    </source>
</evidence>
<protein>
    <submittedName>
        <fullName evidence="2">Uncharacterized protein</fullName>
    </submittedName>
</protein>
<sequence length="208" mass="24096">MTLSLEEQMRIAAGYSEQEGGEEPKQHEVAQPTPPQQTTVTTEYVKPEPIKIEEEKPQEVKVEQKVTNNSNTKKIIINALKVYERYTELTEPEKSVVIQFVNAEPSNDVPTIIEKIISVDSHKRESLINFVAILKKDEVKRAFRLMSFNRNQLESLDEIASRFISDYKQIPYSENEKIEYAENLNDNLRKLPEKALTLLEKLEEVLNY</sequence>
<organism evidence="2">
    <name type="scientific">Siphoviridae sp. ctHip2</name>
    <dbReference type="NCBI Taxonomy" id="2827830"/>
    <lineage>
        <taxon>Viruses</taxon>
        <taxon>Duplodnaviria</taxon>
        <taxon>Heunggongvirae</taxon>
        <taxon>Uroviricota</taxon>
        <taxon>Caudoviricetes</taxon>
    </lineage>
</organism>
<name>A0A8S5RVU2_9CAUD</name>
<evidence type="ECO:0000313" key="2">
    <source>
        <dbReference type="EMBL" id="DAF42687.1"/>
    </source>
</evidence>
<dbReference type="EMBL" id="BK032497">
    <property type="protein sequence ID" value="DAF42687.1"/>
    <property type="molecule type" value="Genomic_DNA"/>
</dbReference>
<reference evidence="2" key="1">
    <citation type="journal article" date="2021" name="Proc. Natl. Acad. Sci. U.S.A.">
        <title>A Catalog of Tens of Thousands of Viruses from Human Metagenomes Reveals Hidden Associations with Chronic Diseases.</title>
        <authorList>
            <person name="Tisza M.J."/>
            <person name="Buck C.B."/>
        </authorList>
    </citation>
    <scope>NUCLEOTIDE SEQUENCE</scope>
    <source>
        <strain evidence="2">CtHip2</strain>
    </source>
</reference>
<proteinExistence type="predicted"/>
<feature type="region of interest" description="Disordered" evidence="1">
    <location>
        <begin position="1"/>
        <end position="51"/>
    </location>
</feature>
<accession>A0A8S5RVU2</accession>